<feature type="transmembrane region" description="Helical" evidence="1">
    <location>
        <begin position="9"/>
        <end position="30"/>
    </location>
</feature>
<evidence type="ECO:0000313" key="2">
    <source>
        <dbReference type="EMBL" id="QIK41375.1"/>
    </source>
</evidence>
<dbReference type="RefSeq" id="WP_166192028.1">
    <property type="nucleotide sequence ID" value="NZ_CP049811.1"/>
</dbReference>
<dbReference type="AlphaFoldDB" id="A0A6G7VND5"/>
<dbReference type="EMBL" id="CP049811">
    <property type="protein sequence ID" value="QIK41375.1"/>
    <property type="molecule type" value="Genomic_DNA"/>
</dbReference>
<keyword evidence="3" id="KW-1185">Reference proteome</keyword>
<proteinExistence type="predicted"/>
<dbReference type="Proteomes" id="UP000500791">
    <property type="component" value="Chromosome"/>
</dbReference>
<organism evidence="2 3">
    <name type="scientific">Pontivivens nitratireducens</name>
    <dbReference type="NCBI Taxonomy" id="2758038"/>
    <lineage>
        <taxon>Bacteria</taxon>
        <taxon>Pseudomonadati</taxon>
        <taxon>Pseudomonadota</taxon>
        <taxon>Alphaproteobacteria</taxon>
        <taxon>Rhodobacterales</taxon>
        <taxon>Paracoccaceae</taxon>
        <taxon>Pontivivens</taxon>
    </lineage>
</organism>
<accession>A0A6G7VND5</accession>
<keyword evidence="1" id="KW-0472">Membrane</keyword>
<name>A0A6G7VND5_9RHOB</name>
<gene>
    <name evidence="2" type="ORF">G8E03_11700</name>
</gene>
<protein>
    <submittedName>
        <fullName evidence="2">Uncharacterized protein</fullName>
    </submittedName>
</protein>
<dbReference type="KEGG" id="mon:G8E03_11700"/>
<evidence type="ECO:0000256" key="1">
    <source>
        <dbReference type="SAM" id="Phobius"/>
    </source>
</evidence>
<reference evidence="2 3" key="1">
    <citation type="submission" date="2020-03" db="EMBL/GenBank/DDBJ databases">
        <title>Complete genome sequence of Monaibacterium sp. ALG8 with diverse plasmids.</title>
        <authorList>
            <person name="Sun C."/>
        </authorList>
    </citation>
    <scope>NUCLEOTIDE SEQUENCE [LARGE SCALE GENOMIC DNA]</scope>
    <source>
        <strain evidence="2 3">ALG8</strain>
    </source>
</reference>
<evidence type="ECO:0000313" key="3">
    <source>
        <dbReference type="Proteomes" id="UP000500791"/>
    </source>
</evidence>
<keyword evidence="1" id="KW-0812">Transmembrane</keyword>
<keyword evidence="1" id="KW-1133">Transmembrane helix</keyword>
<sequence>MVVTKENAMLIYLAIAISANSVVTGGYVPLPPERSVRDDLAAGSWGPGQGNRASPMAQVALAHRIGTGPPERTCFIAPGL</sequence>